<name>A0A5R8Q806_9FIRM</name>
<gene>
    <name evidence="1" type="ORF">FEZ08_11310</name>
</gene>
<reference evidence="1 2" key="1">
    <citation type="submission" date="2019-05" db="EMBL/GenBank/DDBJ databases">
        <title>Culicoidintestinum kansasii gen. nov., sp. nov. from the gastrointestinal tract of the biting midge, Culicoides sonorensis.</title>
        <authorList>
            <person name="Neupane S."/>
            <person name="Ghosh A."/>
            <person name="Gunther S."/>
            <person name="Martin K."/>
            <person name="Zurek L."/>
        </authorList>
    </citation>
    <scope>NUCLEOTIDE SEQUENCE [LARGE SCALE GENOMIC DNA]</scope>
    <source>
        <strain evidence="1 2">CS-1</strain>
    </source>
</reference>
<organism evidence="1 2">
    <name type="scientific">Culicoidibacter larvae</name>
    <dbReference type="NCBI Taxonomy" id="2579976"/>
    <lineage>
        <taxon>Bacteria</taxon>
        <taxon>Bacillati</taxon>
        <taxon>Bacillota</taxon>
        <taxon>Culicoidibacteria</taxon>
        <taxon>Culicoidibacterales</taxon>
        <taxon>Culicoidibacteraceae</taxon>
        <taxon>Culicoidibacter</taxon>
    </lineage>
</organism>
<dbReference type="PANTHER" id="PTHR34817:SF2">
    <property type="entry name" value="NUCLEOTIDYLTRANSFERASE"/>
    <property type="match status" value="1"/>
</dbReference>
<comment type="caution">
    <text evidence="1">The sequence shown here is derived from an EMBL/GenBank/DDBJ whole genome shotgun (WGS) entry which is preliminary data.</text>
</comment>
<dbReference type="FunCoup" id="A0A5R8Q806">
    <property type="interactions" value="12"/>
</dbReference>
<sequence length="258" mass="30825">MFERIREELRNIEQTHGVKILYACESGSRAWGFPSKDSDYDVRFIYVHKPDWYLAIDQQSDVIELSLDDGVLDMSGWDLRKTLQLYRKSNPSLQEWLESPIVYLEQDDFLHNMLQLQDEVFSPYVCFHHYLSMAENTYMNYLMEDEVRAKKYFYALRPIFACWWIEENGTMPPIPFDELLDSSVPRETPLYEAISELLFAKMQNDEQDVVPKNRLLNMFISECVEEFHEYAKTLEKTNHDVTPLLNRFFMHTLKKAWK</sequence>
<dbReference type="RefSeq" id="WP_138192462.1">
    <property type="nucleotide sequence ID" value="NZ_VBWP01000014.1"/>
</dbReference>
<evidence type="ECO:0000313" key="2">
    <source>
        <dbReference type="Proteomes" id="UP000306912"/>
    </source>
</evidence>
<dbReference type="InParanoid" id="A0A5R8Q806"/>
<dbReference type="EMBL" id="VBWP01000014">
    <property type="protein sequence ID" value="TLG71235.1"/>
    <property type="molecule type" value="Genomic_DNA"/>
</dbReference>
<proteinExistence type="predicted"/>
<protein>
    <submittedName>
        <fullName evidence="1">Nucleotidyltransferase domain-containing protein</fullName>
    </submittedName>
</protein>
<dbReference type="OrthoDB" id="9796845at2"/>
<keyword evidence="1" id="KW-0808">Transferase</keyword>
<dbReference type="Proteomes" id="UP000306912">
    <property type="component" value="Unassembled WGS sequence"/>
</dbReference>
<dbReference type="InterPro" id="IPR018775">
    <property type="entry name" value="RlaP"/>
</dbReference>
<evidence type="ECO:0000313" key="1">
    <source>
        <dbReference type="EMBL" id="TLG71235.1"/>
    </source>
</evidence>
<dbReference type="GO" id="GO:0016740">
    <property type="term" value="F:transferase activity"/>
    <property type="evidence" value="ECO:0007669"/>
    <property type="project" value="UniProtKB-KW"/>
</dbReference>
<dbReference type="AlphaFoldDB" id="A0A5R8Q806"/>
<accession>A0A5R8Q806</accession>
<dbReference type="Pfam" id="PF10127">
    <property type="entry name" value="RlaP"/>
    <property type="match status" value="1"/>
</dbReference>
<keyword evidence="2" id="KW-1185">Reference proteome</keyword>
<dbReference type="PANTHER" id="PTHR34817">
    <property type="entry name" value="NUCLEOTIDYLTRANSFERASE"/>
    <property type="match status" value="1"/>
</dbReference>